<proteinExistence type="predicted"/>
<organism evidence="1 2">
    <name type="scientific">Didymodactylos carnosus</name>
    <dbReference type="NCBI Taxonomy" id="1234261"/>
    <lineage>
        <taxon>Eukaryota</taxon>
        <taxon>Metazoa</taxon>
        <taxon>Spiralia</taxon>
        <taxon>Gnathifera</taxon>
        <taxon>Rotifera</taxon>
        <taxon>Eurotatoria</taxon>
        <taxon>Bdelloidea</taxon>
        <taxon>Philodinida</taxon>
        <taxon>Philodinidae</taxon>
        <taxon>Didymodactylos</taxon>
    </lineage>
</organism>
<feature type="non-terminal residue" evidence="1">
    <location>
        <position position="15"/>
    </location>
</feature>
<dbReference type="EMBL" id="CAJOBC010134179">
    <property type="protein sequence ID" value="CAF4623136.1"/>
    <property type="molecule type" value="Genomic_DNA"/>
</dbReference>
<accession>A0A8S2ZH62</accession>
<comment type="caution">
    <text evidence="1">The sequence shown here is derived from an EMBL/GenBank/DDBJ whole genome shotgun (WGS) entry which is preliminary data.</text>
</comment>
<dbReference type="Proteomes" id="UP000681722">
    <property type="component" value="Unassembled WGS sequence"/>
</dbReference>
<sequence>MDFWGPTPHPSAEGN</sequence>
<gene>
    <name evidence="1" type="ORF">SRO942_LOCUS49601</name>
</gene>
<name>A0A8S2ZH62_9BILA</name>
<protein>
    <submittedName>
        <fullName evidence="1">Uncharacterized protein</fullName>
    </submittedName>
</protein>
<evidence type="ECO:0000313" key="2">
    <source>
        <dbReference type="Proteomes" id="UP000681722"/>
    </source>
</evidence>
<reference evidence="1" key="1">
    <citation type="submission" date="2021-02" db="EMBL/GenBank/DDBJ databases">
        <authorList>
            <person name="Nowell W R."/>
        </authorList>
    </citation>
    <scope>NUCLEOTIDE SEQUENCE</scope>
</reference>
<evidence type="ECO:0000313" key="1">
    <source>
        <dbReference type="EMBL" id="CAF4623136.1"/>
    </source>
</evidence>